<protein>
    <recommendedName>
        <fullName evidence="3">DUF559 domain-containing protein</fullName>
    </recommendedName>
</protein>
<name>A0A1E3S6S8_MYCIE</name>
<dbReference type="Proteomes" id="UP000192739">
    <property type="component" value="Unassembled WGS sequence"/>
</dbReference>
<accession>A0A1E3S6S8</accession>
<keyword evidence="2" id="KW-1185">Reference proteome</keyword>
<evidence type="ECO:0008006" key="3">
    <source>
        <dbReference type="Google" id="ProtNLM"/>
    </source>
</evidence>
<dbReference type="RefSeq" id="WP_069421835.1">
    <property type="nucleotide sequence ID" value="NZ_CBCRZH010000156.1"/>
</dbReference>
<dbReference type="OrthoDB" id="4390288at2"/>
<gene>
    <name evidence="1" type="ORF">BST27_25830</name>
</gene>
<reference evidence="1 2" key="1">
    <citation type="submission" date="2017-02" db="EMBL/GenBank/DDBJ databases">
        <title>The new phylogeny of genus Mycobacterium.</title>
        <authorList>
            <person name="Tortoli E."/>
            <person name="Trovato A."/>
            <person name="Cirillo D.M."/>
        </authorList>
    </citation>
    <scope>NUCLEOTIDE SEQUENCE [LARGE SCALE GENOMIC DNA]</scope>
    <source>
        <strain evidence="1 2">DSM 44049</strain>
    </source>
</reference>
<comment type="caution">
    <text evidence="1">The sequence shown here is derived from an EMBL/GenBank/DDBJ whole genome shotgun (WGS) entry which is preliminary data.</text>
</comment>
<dbReference type="STRING" id="28445.BHQ20_24900"/>
<evidence type="ECO:0000313" key="2">
    <source>
        <dbReference type="Proteomes" id="UP000192739"/>
    </source>
</evidence>
<organism evidence="1 2">
    <name type="scientific">Mycobacterium intermedium</name>
    <dbReference type="NCBI Taxonomy" id="28445"/>
    <lineage>
        <taxon>Bacteria</taxon>
        <taxon>Bacillati</taxon>
        <taxon>Actinomycetota</taxon>
        <taxon>Actinomycetes</taxon>
        <taxon>Mycobacteriales</taxon>
        <taxon>Mycobacteriaceae</taxon>
        <taxon>Mycobacterium</taxon>
        <taxon>Mycobacterium simiae complex</taxon>
    </lineage>
</organism>
<evidence type="ECO:0000313" key="1">
    <source>
        <dbReference type="EMBL" id="ORA96396.1"/>
    </source>
</evidence>
<proteinExistence type="predicted"/>
<sequence>MGPGQQPFIGSEALAEGRLTRHALRTYYRPIFPGIYLDKRVQPSLQHRAVGAWLWSRREAVVAGAAASALHGAKWVDDTTPIELIWGNARAPRGIVTRNDRLLEGEIHRLRGIPVTTPERTAFDIGRRGLIGRAVARLDALAAAVDFKVRDVEELAGNHRHTRGLRQLEKALDLVDGGAQSPKETWLRLLLIEAGFPKPRTQIPVLGPDGCPKYFLDMGWEDMMVAAEYDGEQHWTDPAQHARDVDRQEYIAYVGWTNIRVVGRHRRDDVIRRVRQAWNAAKRR</sequence>
<dbReference type="AlphaFoldDB" id="A0A1E3S6S8"/>
<dbReference type="EMBL" id="MVHT01000100">
    <property type="protein sequence ID" value="ORA96396.1"/>
    <property type="molecule type" value="Genomic_DNA"/>
</dbReference>